<dbReference type="Proteomes" id="UP000006718">
    <property type="component" value="Chromosome 1"/>
</dbReference>
<evidence type="ECO:0000313" key="1">
    <source>
        <dbReference type="Ensembl" id="ENSMMUP00000075241.1"/>
    </source>
</evidence>
<reference evidence="1" key="3">
    <citation type="submission" date="2025-08" db="UniProtKB">
        <authorList>
            <consortium name="Ensembl"/>
        </authorList>
    </citation>
    <scope>IDENTIFICATION</scope>
    <source>
        <strain evidence="1">17573</strain>
    </source>
</reference>
<dbReference type="AlphaFoldDB" id="A0A5F8AE51"/>
<keyword evidence="2" id="KW-1185">Reference proteome</keyword>
<reference evidence="2" key="1">
    <citation type="journal article" date="2007" name="Science">
        <title>Evolutionary and biomedical insights from the rhesus macaque genome.</title>
        <authorList>
            <person name="Gibbs R.A."/>
            <person name="Rogers J."/>
            <person name="Katze M.G."/>
            <person name="Bumgarner R."/>
            <person name="Weinstock G.M."/>
            <person name="Mardis E.R."/>
            <person name="Remington K.A."/>
            <person name="Strausberg R.L."/>
            <person name="Venter J.C."/>
            <person name="Wilson R.K."/>
            <person name="Batzer M.A."/>
            <person name="Bustamante C.D."/>
            <person name="Eichler E.E."/>
            <person name="Hahn M.W."/>
            <person name="Hardison R.C."/>
            <person name="Makova K.D."/>
            <person name="Miller W."/>
            <person name="Milosavljevic A."/>
            <person name="Palermo R.E."/>
            <person name="Siepel A."/>
            <person name="Sikela J.M."/>
            <person name="Attaway T."/>
            <person name="Bell S."/>
            <person name="Bernard K.E."/>
            <person name="Buhay C.J."/>
            <person name="Chandrabose M.N."/>
            <person name="Dao M."/>
            <person name="Davis C."/>
            <person name="Delehaunty K.D."/>
            <person name="Ding Y."/>
            <person name="Dinh H.H."/>
            <person name="Dugan-Rocha S."/>
            <person name="Fulton L.A."/>
            <person name="Gabisi R.A."/>
            <person name="Garner T.T."/>
            <person name="Godfrey J."/>
            <person name="Hawes A.C."/>
            <person name="Hernandez J."/>
            <person name="Hines S."/>
            <person name="Holder M."/>
            <person name="Hume J."/>
            <person name="Jhangiani S.N."/>
            <person name="Joshi V."/>
            <person name="Khan Z.M."/>
            <person name="Kirkness E.F."/>
            <person name="Cree A."/>
            <person name="Fowler R.G."/>
            <person name="Lee S."/>
            <person name="Lewis L.R."/>
            <person name="Li Z."/>
            <person name="Liu Y.-S."/>
            <person name="Moore S.M."/>
            <person name="Muzny D."/>
            <person name="Nazareth L.V."/>
            <person name="Ngo D.N."/>
            <person name="Okwuonu G.O."/>
            <person name="Pai G."/>
            <person name="Parker D."/>
            <person name="Paul H.A."/>
            <person name="Pfannkoch C."/>
            <person name="Pohl C.S."/>
            <person name="Rogers Y.-H.C."/>
            <person name="Ruiz S.J."/>
            <person name="Sabo A."/>
            <person name="Santibanez J."/>
            <person name="Schneider B.W."/>
            <person name="Smith S.M."/>
            <person name="Sodergren E."/>
            <person name="Svatek A.F."/>
            <person name="Utterback T.R."/>
            <person name="Vattathil S."/>
            <person name="Warren W."/>
            <person name="White C.S."/>
            <person name="Chinwalla A.T."/>
            <person name="Feng Y."/>
            <person name="Halpern A.L."/>
            <person name="Hillier L.W."/>
            <person name="Huang X."/>
            <person name="Minx P."/>
            <person name="Nelson J.O."/>
            <person name="Pepin K.H."/>
            <person name="Qin X."/>
            <person name="Sutton G.G."/>
            <person name="Venter E."/>
            <person name="Walenz B.P."/>
            <person name="Wallis J.W."/>
            <person name="Worley K.C."/>
            <person name="Yang S.-P."/>
            <person name="Jones S.M."/>
            <person name="Marra M.A."/>
            <person name="Rocchi M."/>
            <person name="Schein J.E."/>
            <person name="Baertsch R."/>
            <person name="Clarke L."/>
            <person name="Csuros M."/>
            <person name="Glasscock J."/>
            <person name="Harris R.A."/>
            <person name="Havlak P."/>
            <person name="Jackson A.R."/>
            <person name="Jiang H."/>
            <person name="Liu Y."/>
            <person name="Messina D.N."/>
            <person name="Shen Y."/>
            <person name="Song H.X.-Z."/>
            <person name="Wylie T."/>
            <person name="Zhang L."/>
            <person name="Birney E."/>
            <person name="Han K."/>
            <person name="Konkel M.K."/>
            <person name="Lee J."/>
            <person name="Smit A.F.A."/>
            <person name="Ullmer B."/>
            <person name="Wang H."/>
            <person name="Xing J."/>
            <person name="Burhans R."/>
            <person name="Cheng Z."/>
            <person name="Karro J.E."/>
            <person name="Ma J."/>
            <person name="Raney B."/>
            <person name="She X."/>
            <person name="Cox M.J."/>
            <person name="Demuth J.P."/>
            <person name="Dumas L.J."/>
            <person name="Han S.-G."/>
            <person name="Hopkins J."/>
            <person name="Karimpour-Fard A."/>
            <person name="Kim Y.H."/>
            <person name="Pollack J.R."/>
            <person name="Vinar T."/>
            <person name="Addo-Quaye C."/>
            <person name="Degenhardt J."/>
            <person name="Denby A."/>
            <person name="Hubisz M.J."/>
            <person name="Indap A."/>
            <person name="Kosiol C."/>
            <person name="Lahn B.T."/>
            <person name="Lawson H.A."/>
            <person name="Marklein A."/>
            <person name="Nielsen R."/>
            <person name="Vallender E.J."/>
            <person name="Clark A.G."/>
            <person name="Ferguson B."/>
            <person name="Hernandez R.D."/>
            <person name="Hirani K."/>
            <person name="Kehrer-Sawatzki H."/>
            <person name="Kolb J."/>
            <person name="Patil S."/>
            <person name="Pu L.-L."/>
            <person name="Ren Y."/>
            <person name="Smith D.G."/>
            <person name="Wheeler D.A."/>
            <person name="Schenck I."/>
            <person name="Ball E.V."/>
            <person name="Chen R."/>
            <person name="Cooper D.N."/>
            <person name="Giardine B."/>
            <person name="Hsu F."/>
            <person name="Kent W.J."/>
            <person name="Lesk A."/>
            <person name="Nelson D.L."/>
            <person name="O'brien W.E."/>
            <person name="Pruefer K."/>
            <person name="Stenson P.D."/>
            <person name="Wallace J.C."/>
            <person name="Ke H."/>
            <person name="Liu X.-M."/>
            <person name="Wang P."/>
            <person name="Xiang A.P."/>
            <person name="Yang F."/>
            <person name="Barber G.P."/>
            <person name="Haussler D."/>
            <person name="Karolchik D."/>
            <person name="Kern A.D."/>
            <person name="Kuhn R.M."/>
            <person name="Smith K.E."/>
            <person name="Zwieg A.S."/>
        </authorList>
    </citation>
    <scope>NUCLEOTIDE SEQUENCE [LARGE SCALE GENOMIC DNA]</scope>
    <source>
        <strain evidence="2">17573</strain>
    </source>
</reference>
<name>A0A5F8AE51_MACMU</name>
<sequence>KRSDGAGNLYLSLKLNISPFFFFFFFLRLGLTLLPRLNCSGAVSAHCNLYLPGSRDLPTSAPQLVGTMGTHHHTLLIFCVYIFKTGFHHVGQVGL</sequence>
<dbReference type="InParanoid" id="A0A5F8AE51"/>
<evidence type="ECO:0000313" key="2">
    <source>
        <dbReference type="Proteomes" id="UP000006718"/>
    </source>
</evidence>
<proteinExistence type="predicted"/>
<reference evidence="1" key="2">
    <citation type="submission" date="2019-01" db="EMBL/GenBank/DDBJ databases">
        <authorList>
            <person name="Graves T."/>
            <person name="Eichler E.E."/>
            <person name="Wilson R.K."/>
        </authorList>
    </citation>
    <scope>NUCLEOTIDE SEQUENCE [LARGE SCALE GENOMIC DNA]</scope>
    <source>
        <strain evidence="1">17573</strain>
    </source>
</reference>
<dbReference type="Bgee" id="ENSMMUG00000051591">
    <property type="expression patterns" value="Expressed in fibroblast and 13 other cell types or tissues"/>
</dbReference>
<dbReference type="GeneTree" id="ENSGT01150000286943"/>
<dbReference type="VEuPathDB" id="HostDB:ENSMMUG00000051591"/>
<accession>A0A5F8AE51</accession>
<dbReference type="Ensembl" id="ENSMMUT00000088164.1">
    <property type="protein sequence ID" value="ENSMMUP00000075241.1"/>
    <property type="gene ID" value="ENSMMUG00000051591.1"/>
</dbReference>
<dbReference type="PANTHER" id="PTHR12138">
    <property type="entry name" value="PRIMATE-EXPANDED PROTEIN FAMILY"/>
    <property type="match status" value="1"/>
</dbReference>
<reference evidence="1" key="4">
    <citation type="submission" date="2025-09" db="UniProtKB">
        <authorList>
            <consortium name="Ensembl"/>
        </authorList>
    </citation>
    <scope>IDENTIFICATION</scope>
    <source>
        <strain evidence="1">17573</strain>
    </source>
</reference>
<dbReference type="PANTHER" id="PTHR12138:SF152">
    <property type="entry name" value="C2H2-TYPE DOMAIN-CONTAINING PROTEIN"/>
    <property type="match status" value="1"/>
</dbReference>
<organism evidence="1 2">
    <name type="scientific">Macaca mulatta</name>
    <name type="common">Rhesus macaque</name>
    <dbReference type="NCBI Taxonomy" id="9544"/>
    <lineage>
        <taxon>Eukaryota</taxon>
        <taxon>Metazoa</taxon>
        <taxon>Chordata</taxon>
        <taxon>Craniata</taxon>
        <taxon>Vertebrata</taxon>
        <taxon>Euteleostomi</taxon>
        <taxon>Mammalia</taxon>
        <taxon>Eutheria</taxon>
        <taxon>Euarchontoglires</taxon>
        <taxon>Primates</taxon>
        <taxon>Haplorrhini</taxon>
        <taxon>Catarrhini</taxon>
        <taxon>Cercopithecidae</taxon>
        <taxon>Cercopithecinae</taxon>
        <taxon>Macaca</taxon>
    </lineage>
</organism>
<protein>
    <submittedName>
        <fullName evidence="1">Uncharacterized protein</fullName>
    </submittedName>
</protein>